<dbReference type="PROSITE" id="PS50206">
    <property type="entry name" value="RHODANESE_3"/>
    <property type="match status" value="1"/>
</dbReference>
<comment type="similarity">
    <text evidence="2">Belongs to the class-III pyridine nucleotide-disulfide oxidoreductase family.</text>
</comment>
<dbReference type="InterPro" id="IPR016156">
    <property type="entry name" value="FAD/NAD-linked_Rdtase_dimer_sf"/>
</dbReference>
<dbReference type="InterPro" id="IPR001763">
    <property type="entry name" value="Rhodanese-like_dom"/>
</dbReference>
<dbReference type="PRINTS" id="PR00411">
    <property type="entry name" value="PNDRDTASEI"/>
</dbReference>
<keyword evidence="9" id="KW-1185">Reference proteome</keyword>
<evidence type="ECO:0000313" key="9">
    <source>
        <dbReference type="Proteomes" id="UP000718821"/>
    </source>
</evidence>
<dbReference type="SMART" id="SM00450">
    <property type="entry name" value="RHOD"/>
    <property type="match status" value="1"/>
</dbReference>
<dbReference type="InterPro" id="IPR036873">
    <property type="entry name" value="Rhodanese-like_dom_sf"/>
</dbReference>
<sequence length="567" mass="60542">MHQEVAMKVVIIGGVAGGATAATRLRRLDEHAEIVMLDKGLHVSFSNCSLPFRLSGAVDATDKLVMMTPQAFAARYAIDARTMSEATAIDRAAHTVHVRNLADGSEYDESYDKLILSPGAAAVIPPIDGIDGADVFPVKTVVDVDRLHTFLTSRGARRVSVVGGGFIGVEVAVNLAEAGYQVSLVEAAPQILATFDHDMVQILHKAMVDHGVDLIVGDQVSRFDGDDMTLASGRVVGGDAVVMAVGIRPNTAIAAAAGLDVTDRGLIRTDADYRTADPDIYAIGDAIEVTNALTGRPMALQLAGPAQKQARQVADHICGRTVRNTGYLGSNCIRVFDWNAAGTGLTAAQCEREGLRYDYAYVIPQDKVSLMPDASPLHLKLIFEVPTGRVLGAQAIGKGDAVKRMDVVATAIKFGATVDDLRDLELCYAPPFSNAKDPVNMAALVAGNLLDGDFRQVHVDQARGLVESGATIIDVRDPTAFQAGHLKGAVNIPLAQLRDRLDEVPRDRTVYLNCMTSQTSYTAIRLLQGHGFTNVVNMAGSMLGISLYEWFTDRTTGREPIVTGYCG</sequence>
<keyword evidence="4" id="KW-0274">FAD</keyword>
<dbReference type="Gene3D" id="3.40.250.10">
    <property type="entry name" value="Rhodanese-like domain"/>
    <property type="match status" value="1"/>
</dbReference>
<dbReference type="PANTHER" id="PTHR43429:SF1">
    <property type="entry name" value="NAD(P)H SULFUR OXIDOREDUCTASE (COA-DEPENDENT)"/>
    <property type="match status" value="1"/>
</dbReference>
<dbReference type="InterPro" id="IPR036188">
    <property type="entry name" value="FAD/NAD-bd_sf"/>
</dbReference>
<feature type="domain" description="Rhodanese" evidence="7">
    <location>
        <begin position="466"/>
        <end position="550"/>
    </location>
</feature>
<keyword evidence="5" id="KW-0560">Oxidoreductase</keyword>
<dbReference type="EMBL" id="JACLYU010000002">
    <property type="protein sequence ID" value="MBM6699137.1"/>
    <property type="molecule type" value="Genomic_DNA"/>
</dbReference>
<evidence type="ECO:0000256" key="2">
    <source>
        <dbReference type="ARBA" id="ARBA00009130"/>
    </source>
</evidence>
<dbReference type="GO" id="GO:0016491">
    <property type="term" value="F:oxidoreductase activity"/>
    <property type="evidence" value="ECO:0007669"/>
    <property type="project" value="UniProtKB-KW"/>
</dbReference>
<evidence type="ECO:0000256" key="4">
    <source>
        <dbReference type="ARBA" id="ARBA00022827"/>
    </source>
</evidence>
<reference evidence="8" key="2">
    <citation type="journal article" date="2021" name="Sci. Rep.">
        <title>The distribution of antibiotic resistance genes in chicken gut microbiota commensals.</title>
        <authorList>
            <person name="Juricova H."/>
            <person name="Matiasovicova J."/>
            <person name="Kubasova T."/>
            <person name="Cejkova D."/>
            <person name="Rychlik I."/>
        </authorList>
    </citation>
    <scope>NUCLEOTIDE SEQUENCE</scope>
    <source>
        <strain evidence="8">An836</strain>
    </source>
</reference>
<dbReference type="InterPro" id="IPR004099">
    <property type="entry name" value="Pyr_nucl-diS_OxRdtase_dimer"/>
</dbReference>
<dbReference type="SUPFAM" id="SSF55424">
    <property type="entry name" value="FAD/NAD-linked reductases, dimerisation (C-terminal) domain"/>
    <property type="match status" value="1"/>
</dbReference>
<dbReference type="AlphaFoldDB" id="A0A939B7U7"/>
<dbReference type="Proteomes" id="UP000718821">
    <property type="component" value="Unassembled WGS sequence"/>
</dbReference>
<dbReference type="SUPFAM" id="SSF51905">
    <property type="entry name" value="FAD/NAD(P)-binding domain"/>
    <property type="match status" value="1"/>
</dbReference>
<gene>
    <name evidence="8" type="ORF">H7U32_02090</name>
</gene>
<evidence type="ECO:0000256" key="1">
    <source>
        <dbReference type="ARBA" id="ARBA00001974"/>
    </source>
</evidence>
<name>A0A939B7U7_9BIFI</name>
<dbReference type="Pfam" id="PF00581">
    <property type="entry name" value="Rhodanese"/>
    <property type="match status" value="1"/>
</dbReference>
<dbReference type="PRINTS" id="PR00368">
    <property type="entry name" value="FADPNR"/>
</dbReference>
<comment type="cofactor">
    <cofactor evidence="1">
        <name>FAD</name>
        <dbReference type="ChEBI" id="CHEBI:57692"/>
    </cofactor>
</comment>
<keyword evidence="3" id="KW-0285">Flavoprotein</keyword>
<protein>
    <submittedName>
        <fullName evidence="8">FAD-dependent oxidoreductase</fullName>
    </submittedName>
</protein>
<evidence type="ECO:0000313" key="8">
    <source>
        <dbReference type="EMBL" id="MBM6699137.1"/>
    </source>
</evidence>
<dbReference type="Pfam" id="PF02852">
    <property type="entry name" value="Pyr_redox_dim"/>
    <property type="match status" value="1"/>
</dbReference>
<dbReference type="InterPro" id="IPR050260">
    <property type="entry name" value="FAD-bd_OxRdtase"/>
</dbReference>
<proteinExistence type="inferred from homology"/>
<dbReference type="PANTHER" id="PTHR43429">
    <property type="entry name" value="PYRIDINE NUCLEOTIDE-DISULFIDE OXIDOREDUCTASE DOMAIN-CONTAINING"/>
    <property type="match status" value="1"/>
</dbReference>
<comment type="caution">
    <text evidence="8">The sequence shown here is derived from an EMBL/GenBank/DDBJ whole genome shotgun (WGS) entry which is preliminary data.</text>
</comment>
<reference evidence="8" key="1">
    <citation type="submission" date="2020-08" db="EMBL/GenBank/DDBJ databases">
        <authorList>
            <person name="Cejkova D."/>
            <person name="Kubasova T."/>
            <person name="Jahodarova E."/>
            <person name="Rychlik I."/>
        </authorList>
    </citation>
    <scope>NUCLEOTIDE SEQUENCE</scope>
    <source>
        <strain evidence="8">An836</strain>
    </source>
</reference>
<keyword evidence="6" id="KW-0676">Redox-active center</keyword>
<evidence type="ECO:0000256" key="6">
    <source>
        <dbReference type="ARBA" id="ARBA00023284"/>
    </source>
</evidence>
<dbReference type="SUPFAM" id="SSF52821">
    <property type="entry name" value="Rhodanese/Cell cycle control phosphatase"/>
    <property type="match status" value="1"/>
</dbReference>
<dbReference type="InterPro" id="IPR023753">
    <property type="entry name" value="FAD/NAD-binding_dom"/>
</dbReference>
<evidence type="ECO:0000256" key="5">
    <source>
        <dbReference type="ARBA" id="ARBA00023002"/>
    </source>
</evidence>
<dbReference type="Gene3D" id="3.50.50.60">
    <property type="entry name" value="FAD/NAD(P)-binding domain"/>
    <property type="match status" value="2"/>
</dbReference>
<evidence type="ECO:0000256" key="3">
    <source>
        <dbReference type="ARBA" id="ARBA00022630"/>
    </source>
</evidence>
<evidence type="ECO:0000259" key="7">
    <source>
        <dbReference type="PROSITE" id="PS50206"/>
    </source>
</evidence>
<organism evidence="8 9">
    <name type="scientific">Bifidobacterium pullorum subsp. saeculare</name>
    <dbReference type="NCBI Taxonomy" id="78257"/>
    <lineage>
        <taxon>Bacteria</taxon>
        <taxon>Bacillati</taxon>
        <taxon>Actinomycetota</taxon>
        <taxon>Actinomycetes</taxon>
        <taxon>Bifidobacteriales</taxon>
        <taxon>Bifidobacteriaceae</taxon>
        <taxon>Bifidobacterium</taxon>
    </lineage>
</organism>
<accession>A0A939B7U7</accession>
<dbReference type="Pfam" id="PF07992">
    <property type="entry name" value="Pyr_redox_2"/>
    <property type="match status" value="1"/>
</dbReference>